<evidence type="ECO:0000256" key="2">
    <source>
        <dbReference type="ARBA" id="ARBA00022971"/>
    </source>
</evidence>
<gene>
    <name evidence="4" type="ORF">HHL10_29850</name>
</gene>
<sequence length="71" mass="7642">MPSACHVRQGFHPCTPGSVSARRQAVAIFHASTKSISRSAGRSAVAAIAYRTACRLVDERTGQVHDYTRKG</sequence>
<reference evidence="4 5" key="1">
    <citation type="submission" date="2020-04" db="EMBL/GenBank/DDBJ databases">
        <title>Azohydromonas sp. isolated from soil.</title>
        <authorList>
            <person name="Dahal R.H."/>
        </authorList>
    </citation>
    <scope>NUCLEOTIDE SEQUENCE [LARGE SCALE GENOMIC DNA]</scope>
    <source>
        <strain evidence="4 5">G-1-1-14</strain>
    </source>
</reference>
<dbReference type="AlphaFoldDB" id="A0A848FI62"/>
<keyword evidence="5" id="KW-1185">Reference proteome</keyword>
<dbReference type="EMBL" id="JABBFW010000068">
    <property type="protein sequence ID" value="NML19178.1"/>
    <property type="molecule type" value="Genomic_DNA"/>
</dbReference>
<dbReference type="InterPro" id="IPR005053">
    <property type="entry name" value="MobA_MobL"/>
</dbReference>
<name>A0A848FI62_9BURK</name>
<proteinExistence type="inferred from homology"/>
<dbReference type="Gene3D" id="3.30.930.30">
    <property type="match status" value="1"/>
</dbReference>
<dbReference type="Proteomes" id="UP000574067">
    <property type="component" value="Unassembled WGS sequence"/>
</dbReference>
<comment type="similarity">
    <text evidence="1">Belongs to the MobA/MobL family.</text>
</comment>
<organism evidence="4 5">
    <name type="scientific">Azohydromonas caseinilytica</name>
    <dbReference type="NCBI Taxonomy" id="2728836"/>
    <lineage>
        <taxon>Bacteria</taxon>
        <taxon>Pseudomonadati</taxon>
        <taxon>Pseudomonadota</taxon>
        <taxon>Betaproteobacteria</taxon>
        <taxon>Burkholderiales</taxon>
        <taxon>Sphaerotilaceae</taxon>
        <taxon>Azohydromonas</taxon>
    </lineage>
</organism>
<evidence type="ECO:0000313" key="4">
    <source>
        <dbReference type="EMBL" id="NML19178.1"/>
    </source>
</evidence>
<accession>A0A848FI62</accession>
<dbReference type="Pfam" id="PF03389">
    <property type="entry name" value="MobA_MobL"/>
    <property type="match status" value="1"/>
</dbReference>
<comment type="caution">
    <text evidence="4">The sequence shown here is derived from an EMBL/GenBank/DDBJ whole genome shotgun (WGS) entry which is preliminary data.</text>
</comment>
<feature type="domain" description="MobA/MobL protein" evidence="3">
    <location>
        <begin position="42"/>
        <end position="70"/>
    </location>
</feature>
<evidence type="ECO:0000256" key="1">
    <source>
        <dbReference type="ARBA" id="ARBA00010873"/>
    </source>
</evidence>
<protein>
    <submittedName>
        <fullName evidence="4">MobA/MobL family protein</fullName>
    </submittedName>
</protein>
<evidence type="ECO:0000259" key="3">
    <source>
        <dbReference type="Pfam" id="PF03389"/>
    </source>
</evidence>
<evidence type="ECO:0000313" key="5">
    <source>
        <dbReference type="Proteomes" id="UP000574067"/>
    </source>
</evidence>
<feature type="non-terminal residue" evidence="4">
    <location>
        <position position="71"/>
    </location>
</feature>
<dbReference type="RefSeq" id="WP_205833297.1">
    <property type="nucleotide sequence ID" value="NZ_JABBFW010000068.1"/>
</dbReference>
<keyword evidence="2" id="KW-0184">Conjugation</keyword>